<organism evidence="2">
    <name type="scientific">marine sediment metagenome</name>
    <dbReference type="NCBI Taxonomy" id="412755"/>
    <lineage>
        <taxon>unclassified sequences</taxon>
        <taxon>metagenomes</taxon>
        <taxon>ecological metagenomes</taxon>
    </lineage>
</organism>
<dbReference type="SUPFAM" id="SSF69318">
    <property type="entry name" value="Integrin alpha N-terminal domain"/>
    <property type="match status" value="1"/>
</dbReference>
<evidence type="ECO:0000256" key="1">
    <source>
        <dbReference type="ARBA" id="ARBA00022729"/>
    </source>
</evidence>
<accession>X0S6H9</accession>
<dbReference type="EMBL" id="BARS01005651">
    <property type="protein sequence ID" value="GAF76609.1"/>
    <property type="molecule type" value="Genomic_DNA"/>
</dbReference>
<feature type="non-terminal residue" evidence="2">
    <location>
        <position position="1"/>
    </location>
</feature>
<proteinExistence type="predicted"/>
<keyword evidence="1" id="KW-0732">Signal</keyword>
<name>X0S6H9_9ZZZZ</name>
<evidence type="ECO:0000313" key="2">
    <source>
        <dbReference type="EMBL" id="GAF76609.1"/>
    </source>
</evidence>
<dbReference type="InterPro" id="IPR013517">
    <property type="entry name" value="FG-GAP"/>
</dbReference>
<dbReference type="InterPro" id="IPR028994">
    <property type="entry name" value="Integrin_alpha_N"/>
</dbReference>
<protein>
    <recommendedName>
        <fullName evidence="3">VCBS repeat-containing protein</fullName>
    </recommendedName>
</protein>
<reference evidence="2" key="1">
    <citation type="journal article" date="2014" name="Front. Microbiol.">
        <title>High frequency of phylogenetically diverse reductive dehalogenase-homologous genes in deep subseafloor sedimentary metagenomes.</title>
        <authorList>
            <person name="Kawai M."/>
            <person name="Futagami T."/>
            <person name="Toyoda A."/>
            <person name="Takaki Y."/>
            <person name="Nishi S."/>
            <person name="Hori S."/>
            <person name="Arai W."/>
            <person name="Tsubouchi T."/>
            <person name="Morono Y."/>
            <person name="Uchiyama I."/>
            <person name="Ito T."/>
            <person name="Fujiyama A."/>
            <person name="Inagaki F."/>
            <person name="Takami H."/>
        </authorList>
    </citation>
    <scope>NUCLEOTIDE SEQUENCE</scope>
    <source>
        <strain evidence="2">Expedition CK06-06</strain>
    </source>
</reference>
<gene>
    <name evidence="2" type="ORF">S01H1_11084</name>
</gene>
<dbReference type="Pfam" id="PF13517">
    <property type="entry name" value="FG-GAP_3"/>
    <property type="match status" value="2"/>
</dbReference>
<feature type="non-terminal residue" evidence="2">
    <location>
        <position position="432"/>
    </location>
</feature>
<dbReference type="PANTHER" id="PTHR46580:SF4">
    <property type="entry name" value="ATP_GTP-BINDING PROTEIN"/>
    <property type="match status" value="1"/>
</dbReference>
<dbReference type="PANTHER" id="PTHR46580">
    <property type="entry name" value="SENSOR KINASE-RELATED"/>
    <property type="match status" value="1"/>
</dbReference>
<dbReference type="AlphaFoldDB" id="X0S6H9"/>
<comment type="caution">
    <text evidence="2">The sequence shown here is derived from an EMBL/GenBank/DDBJ whole genome shotgun (WGS) entry which is preliminary data.</text>
</comment>
<sequence>ADFNGDGRSDIAIVNNRKAKIELLIQKEGVGPGETPVVVDPEDVDVNLISPPTRFDKQAVAVSQRVYSFVCGDLNSDGMMDLAFYGEPKGLYVILQKSGEAEADKAKTLSWRTRKKIKIDDGRITPNALVCADLNNDGADDLALAGRDAVYTIMQKENGSLAEPVKYPTTAQTLGVRVSDLNGDNINDLILITNDREKPIHVRFGLETGQLGPQVQFFIEKPSALKLHNLDGEVGDEILIVDAVSKRLICYELTTEKEQDVDWPIMFYPLASGEGSTKRDLVVGDFDGDGLNDVTISDPGAAELIFYKQTAKLGLAEPVRFPAFADITSLSAADTDKDGKTEIAVLSIKEKIIGKAEFEDDRLSFPQPLKLTGEPVAMELADVDRDGATDCVYISKDVNDIRFLRVIYNLAAVNKAEAQLKKGKKAKISKKI</sequence>
<dbReference type="Gene3D" id="2.130.10.130">
    <property type="entry name" value="Integrin alpha, N-terminal"/>
    <property type="match status" value="1"/>
</dbReference>
<evidence type="ECO:0008006" key="3">
    <source>
        <dbReference type="Google" id="ProtNLM"/>
    </source>
</evidence>